<evidence type="ECO:0000256" key="1">
    <source>
        <dbReference type="SAM" id="MobiDB-lite"/>
    </source>
</evidence>
<dbReference type="EMBL" id="JBAHYK010001814">
    <property type="protein sequence ID" value="KAL0566683.1"/>
    <property type="molecule type" value="Genomic_DNA"/>
</dbReference>
<feature type="region of interest" description="Disordered" evidence="1">
    <location>
        <begin position="266"/>
        <end position="295"/>
    </location>
</feature>
<dbReference type="Proteomes" id="UP001465976">
    <property type="component" value="Unassembled WGS sequence"/>
</dbReference>
<feature type="non-terminal residue" evidence="2">
    <location>
        <position position="295"/>
    </location>
</feature>
<feature type="region of interest" description="Disordered" evidence="1">
    <location>
        <begin position="1"/>
        <end position="102"/>
    </location>
</feature>
<evidence type="ECO:0000313" key="3">
    <source>
        <dbReference type="Proteomes" id="UP001465976"/>
    </source>
</evidence>
<feature type="compositionally biased region" description="Low complexity" evidence="1">
    <location>
        <begin position="28"/>
        <end position="38"/>
    </location>
</feature>
<proteinExistence type="predicted"/>
<reference evidence="2 3" key="1">
    <citation type="submission" date="2024-02" db="EMBL/GenBank/DDBJ databases">
        <title>A draft genome for the cacao thread blight pathogen Marasmius crinis-equi.</title>
        <authorList>
            <person name="Cohen S.P."/>
            <person name="Baruah I.K."/>
            <person name="Amoako-Attah I."/>
            <person name="Bukari Y."/>
            <person name="Meinhardt L.W."/>
            <person name="Bailey B.A."/>
        </authorList>
    </citation>
    <scope>NUCLEOTIDE SEQUENCE [LARGE SCALE GENOMIC DNA]</scope>
    <source>
        <strain evidence="2 3">GH-76</strain>
    </source>
</reference>
<name>A0ABR3EUV5_9AGAR</name>
<feature type="compositionally biased region" description="Pro residues" evidence="1">
    <location>
        <begin position="62"/>
        <end position="78"/>
    </location>
</feature>
<sequence>MSEHEDENTEGFAAASSMSEPPRPFQTPPTRATATAPPIGQSGHLQQSVWPFPPTIHQVYGYPPPPTPNHRPLHPPSPALSTPPSESSNTRTRKPKQQPSEKLDVVLNAIKDVDWTLGDFLHHLFRRKGPRETRSLTYTQMVSKFLCGNTKIKLADVLDAILHNPWGIPKAENEDRTRMFSTEVSFRDMAVARPTLTAFAAQIVEEEMVKEVKRAARKESGLHATKAAARDLIEGDLDGLSAFDKAESVFRKFAPLSFRVLLSMASPHQRNRRSRAKNADKEMRAPPANHRPPKL</sequence>
<organism evidence="2 3">
    <name type="scientific">Marasmius crinis-equi</name>
    <dbReference type="NCBI Taxonomy" id="585013"/>
    <lineage>
        <taxon>Eukaryota</taxon>
        <taxon>Fungi</taxon>
        <taxon>Dikarya</taxon>
        <taxon>Basidiomycota</taxon>
        <taxon>Agaricomycotina</taxon>
        <taxon>Agaricomycetes</taxon>
        <taxon>Agaricomycetidae</taxon>
        <taxon>Agaricales</taxon>
        <taxon>Marasmiineae</taxon>
        <taxon>Marasmiaceae</taxon>
        <taxon>Marasmius</taxon>
    </lineage>
</organism>
<accession>A0ABR3EUV5</accession>
<keyword evidence="3" id="KW-1185">Reference proteome</keyword>
<evidence type="ECO:0000313" key="2">
    <source>
        <dbReference type="EMBL" id="KAL0566683.1"/>
    </source>
</evidence>
<feature type="compositionally biased region" description="Polar residues" evidence="1">
    <location>
        <begin position="79"/>
        <end position="90"/>
    </location>
</feature>
<protein>
    <submittedName>
        <fullName evidence="2">Uncharacterized protein</fullName>
    </submittedName>
</protein>
<comment type="caution">
    <text evidence="2">The sequence shown here is derived from an EMBL/GenBank/DDBJ whole genome shotgun (WGS) entry which is preliminary data.</text>
</comment>
<gene>
    <name evidence="2" type="ORF">V5O48_015322</name>
</gene>